<dbReference type="InParanoid" id="A0A136J944"/>
<dbReference type="OrthoDB" id="3565018at2759"/>
<reference evidence="2" key="1">
    <citation type="submission" date="2016-02" db="EMBL/GenBank/DDBJ databases">
        <title>Draft genome sequence of Microdochium bolleyi, a fungal endophyte of beachgrass.</title>
        <authorList>
            <consortium name="DOE Joint Genome Institute"/>
            <person name="David A.S."/>
            <person name="May G."/>
            <person name="Haridas S."/>
            <person name="Lim J."/>
            <person name="Wang M."/>
            <person name="Labutti K."/>
            <person name="Lipzen A."/>
            <person name="Barry K."/>
            <person name="Grigoriev I.V."/>
        </authorList>
    </citation>
    <scope>NUCLEOTIDE SEQUENCE [LARGE SCALE GENOMIC DNA]</scope>
    <source>
        <strain evidence="2">J235TASD1</strain>
    </source>
</reference>
<accession>A0A136J944</accession>
<dbReference type="STRING" id="196109.A0A136J944"/>
<gene>
    <name evidence="1" type="ORF">Micbo1qcDRAFT_203058</name>
</gene>
<dbReference type="PANTHER" id="PTHR35186:SF4">
    <property type="entry name" value="PRION-INHIBITION AND PROPAGATION HELO DOMAIN-CONTAINING PROTEIN"/>
    <property type="match status" value="1"/>
</dbReference>
<evidence type="ECO:0000313" key="1">
    <source>
        <dbReference type="EMBL" id="KXJ93618.1"/>
    </source>
</evidence>
<evidence type="ECO:0000313" key="2">
    <source>
        <dbReference type="Proteomes" id="UP000070501"/>
    </source>
</evidence>
<sequence length="189" mass="21448">MRRMEGYLKEITSKMKHLHRDPKADEDDLKAVLAANRTEDGRFSFQQRFDFVMEHQDLKRLLEDLKGEISSLGEIVEALGHHQTTVIDEPQPRALRLARELSRVRDNSGTVFRAIRDSCVGCCNTEHMAYLKLCGRLHLENNHHQGKDDTSIDKDAFDILLGNGRIKAQLSVTVTATNSTVPITLPEPM</sequence>
<dbReference type="EMBL" id="KQ964248">
    <property type="protein sequence ID" value="KXJ93618.1"/>
    <property type="molecule type" value="Genomic_DNA"/>
</dbReference>
<dbReference type="Proteomes" id="UP000070501">
    <property type="component" value="Unassembled WGS sequence"/>
</dbReference>
<dbReference type="PANTHER" id="PTHR35186">
    <property type="entry name" value="ANK_REP_REGION DOMAIN-CONTAINING PROTEIN"/>
    <property type="match status" value="1"/>
</dbReference>
<organism evidence="1 2">
    <name type="scientific">Microdochium bolleyi</name>
    <dbReference type="NCBI Taxonomy" id="196109"/>
    <lineage>
        <taxon>Eukaryota</taxon>
        <taxon>Fungi</taxon>
        <taxon>Dikarya</taxon>
        <taxon>Ascomycota</taxon>
        <taxon>Pezizomycotina</taxon>
        <taxon>Sordariomycetes</taxon>
        <taxon>Xylariomycetidae</taxon>
        <taxon>Xylariales</taxon>
        <taxon>Microdochiaceae</taxon>
        <taxon>Microdochium</taxon>
    </lineage>
</organism>
<protein>
    <submittedName>
        <fullName evidence="1">Uncharacterized protein</fullName>
    </submittedName>
</protein>
<name>A0A136J944_9PEZI</name>
<dbReference type="AlphaFoldDB" id="A0A136J944"/>
<keyword evidence="2" id="KW-1185">Reference proteome</keyword>
<proteinExistence type="predicted"/>